<keyword evidence="3 4" id="KW-0949">S-adenosyl-L-methionine</keyword>
<evidence type="ECO:0000313" key="6">
    <source>
        <dbReference type="EMBL" id="OGC30709.1"/>
    </source>
</evidence>
<evidence type="ECO:0000256" key="3">
    <source>
        <dbReference type="ARBA" id="ARBA00022691"/>
    </source>
</evidence>
<reference evidence="6 7" key="1">
    <citation type="journal article" date="2016" name="Nat. Commun.">
        <title>Thousands of microbial genomes shed light on interconnected biogeochemical processes in an aquifer system.</title>
        <authorList>
            <person name="Anantharaman K."/>
            <person name="Brown C.T."/>
            <person name="Hug L.A."/>
            <person name="Sharon I."/>
            <person name="Castelle C.J."/>
            <person name="Probst A.J."/>
            <person name="Thomas B.C."/>
            <person name="Singh A."/>
            <person name="Wilkins M.J."/>
            <person name="Karaoz U."/>
            <person name="Brodie E.L."/>
            <person name="Williams K.H."/>
            <person name="Hubbard S.S."/>
            <person name="Banfield J.F."/>
        </authorList>
    </citation>
    <scope>NUCLEOTIDE SEQUENCE [LARGE SCALE GENOMIC DNA]</scope>
</reference>
<dbReference type="Gene3D" id="2.40.50.1070">
    <property type="match status" value="1"/>
</dbReference>
<dbReference type="NCBIfam" id="TIGR00479">
    <property type="entry name" value="rumA"/>
    <property type="match status" value="1"/>
</dbReference>
<gene>
    <name evidence="6" type="ORF">A2311_04300</name>
</gene>
<dbReference type="GO" id="GO:0070041">
    <property type="term" value="F:rRNA (uridine-C5-)-methyltransferase activity"/>
    <property type="evidence" value="ECO:0007669"/>
    <property type="project" value="TreeGrafter"/>
</dbReference>
<feature type="active site" evidence="5">
    <location>
        <position position="357"/>
    </location>
</feature>
<dbReference type="PROSITE" id="PS01231">
    <property type="entry name" value="TRMA_2"/>
    <property type="match status" value="1"/>
</dbReference>
<dbReference type="STRING" id="1802583.A2311_04300"/>
<feature type="binding site" evidence="4">
    <location>
        <position position="330"/>
    </location>
    <ligand>
        <name>S-adenosyl-L-methionine</name>
        <dbReference type="ChEBI" id="CHEBI:59789"/>
    </ligand>
</feature>
<keyword evidence="2 4" id="KW-0808">Transferase</keyword>
<organism evidence="6 7">
    <name type="scientific">candidate division WOR-1 bacterium RIFOXYB2_FULL_48_7</name>
    <dbReference type="NCBI Taxonomy" id="1802583"/>
    <lineage>
        <taxon>Bacteria</taxon>
        <taxon>Bacillati</taxon>
        <taxon>Saganbacteria</taxon>
    </lineage>
</organism>
<dbReference type="GO" id="GO:0070475">
    <property type="term" value="P:rRNA base methylation"/>
    <property type="evidence" value="ECO:0007669"/>
    <property type="project" value="TreeGrafter"/>
</dbReference>
<feature type="binding site" evidence="4">
    <location>
        <position position="288"/>
    </location>
    <ligand>
        <name>S-adenosyl-L-methionine</name>
        <dbReference type="ChEBI" id="CHEBI:59789"/>
    </ligand>
</feature>
<proteinExistence type="inferred from homology"/>
<feature type="active site" description="Nucleophile" evidence="4">
    <location>
        <position position="357"/>
    </location>
</feature>
<name>A0A1F4TE03_UNCSA</name>
<dbReference type="InterPro" id="IPR029063">
    <property type="entry name" value="SAM-dependent_MTases_sf"/>
</dbReference>
<feature type="binding site" evidence="4">
    <location>
        <position position="267"/>
    </location>
    <ligand>
        <name>S-adenosyl-L-methionine</name>
        <dbReference type="ChEBI" id="CHEBI:59789"/>
    </ligand>
</feature>
<feature type="binding site" evidence="4">
    <location>
        <position position="238"/>
    </location>
    <ligand>
        <name>S-adenosyl-L-methionine</name>
        <dbReference type="ChEBI" id="CHEBI:59789"/>
    </ligand>
</feature>
<evidence type="ECO:0000256" key="1">
    <source>
        <dbReference type="ARBA" id="ARBA00022603"/>
    </source>
</evidence>
<dbReference type="PROSITE" id="PS01230">
    <property type="entry name" value="TRMA_1"/>
    <property type="match status" value="1"/>
</dbReference>
<evidence type="ECO:0000313" key="7">
    <source>
        <dbReference type="Proteomes" id="UP000178951"/>
    </source>
</evidence>
<dbReference type="Gene3D" id="3.40.50.150">
    <property type="entry name" value="Vaccinia Virus protein VP39"/>
    <property type="match status" value="1"/>
</dbReference>
<evidence type="ECO:0000256" key="2">
    <source>
        <dbReference type="ARBA" id="ARBA00022679"/>
    </source>
</evidence>
<keyword evidence="1 4" id="KW-0489">Methyltransferase</keyword>
<comment type="similarity">
    <text evidence="4">Belongs to the class I-like SAM-binding methyltransferase superfamily. RNA M5U methyltransferase family.</text>
</comment>
<dbReference type="Proteomes" id="UP000178951">
    <property type="component" value="Unassembled WGS sequence"/>
</dbReference>
<dbReference type="PANTHER" id="PTHR11061">
    <property type="entry name" value="RNA M5U METHYLTRANSFERASE"/>
    <property type="match status" value="1"/>
</dbReference>
<dbReference type="SUPFAM" id="SSF53335">
    <property type="entry name" value="S-adenosyl-L-methionine-dependent methyltransferases"/>
    <property type="match status" value="1"/>
</dbReference>
<dbReference type="PROSITE" id="PS51687">
    <property type="entry name" value="SAM_MT_RNA_M5U"/>
    <property type="match status" value="1"/>
</dbReference>
<dbReference type="Pfam" id="PF05958">
    <property type="entry name" value="tRNA_U5-meth_tr"/>
    <property type="match status" value="2"/>
</dbReference>
<dbReference type="InterPro" id="IPR030390">
    <property type="entry name" value="MeTrfase_TrmA_AS"/>
</dbReference>
<evidence type="ECO:0000256" key="5">
    <source>
        <dbReference type="PROSITE-ProRule" id="PRU10015"/>
    </source>
</evidence>
<dbReference type="CDD" id="cd02440">
    <property type="entry name" value="AdoMet_MTases"/>
    <property type="match status" value="1"/>
</dbReference>
<comment type="caution">
    <text evidence="6">The sequence shown here is derived from an EMBL/GenBank/DDBJ whole genome shotgun (WGS) entry which is preliminary data.</text>
</comment>
<dbReference type="InterPro" id="IPR030391">
    <property type="entry name" value="MeTrfase_TrmA_CS"/>
</dbReference>
<evidence type="ECO:0000256" key="4">
    <source>
        <dbReference type="PROSITE-ProRule" id="PRU01024"/>
    </source>
</evidence>
<dbReference type="EMBL" id="MEUF01000087">
    <property type="protein sequence ID" value="OGC30709.1"/>
    <property type="molecule type" value="Genomic_DNA"/>
</dbReference>
<dbReference type="PANTHER" id="PTHR11061:SF30">
    <property type="entry name" value="TRNA (URACIL(54)-C(5))-METHYLTRANSFERASE"/>
    <property type="match status" value="1"/>
</dbReference>
<protein>
    <submittedName>
        <fullName evidence="6">23S rRNA (Uracil-5-)-methyltransferase RumA</fullName>
    </submittedName>
</protein>
<accession>A0A1F4TE03</accession>
<dbReference type="InterPro" id="IPR010280">
    <property type="entry name" value="U5_MeTrfase_fam"/>
</dbReference>
<dbReference type="FunFam" id="3.40.50.150:FF:000009">
    <property type="entry name" value="23S rRNA (Uracil(1939)-C(5))-methyltransferase RlmD"/>
    <property type="match status" value="1"/>
</dbReference>
<sequence>MPQLIEPRCPYFGTCGGCSLQHIPYGEQLEMKRMDVRDNMEKQGVTGVEIYPTLGMKEPWFYRNKIQFPIRSQNGQLQMGYFKKQTHEVVNIKECYIQNPFLTEIAQIACKIFEERELTAYDEQTGKGLLRHFIGRSGFQSNELLLGIVVNAKGLPAGFTVANEIKKQERLMHRQVTRHADYPEFPEKPRIAGIIQNSNIRRDNVILGEFDTKLFGSAFMKDRLGNYQFKVHLQSFYQVNPSQAIRLYNLIVKLADLHDSELVVDAYAGIGPIAIWLAKKADKVIGIEPVAAAVKDAKENIRLNKLANVEMLLGRVEDSLPKNADVIVLDPPRAGCSDKAIKAVVRAKPGKIIYVSCNPQTLARDIKILMDYGFKADFLQPLDMFPQTEHVEVVARLTR</sequence>
<dbReference type="AlphaFoldDB" id="A0A1F4TE03"/>